<dbReference type="GO" id="GO:0005524">
    <property type="term" value="F:ATP binding"/>
    <property type="evidence" value="ECO:0007669"/>
    <property type="project" value="UniProtKB-KW"/>
</dbReference>
<gene>
    <name evidence="12" type="ORF">HA1_09436</name>
</gene>
<evidence type="ECO:0000259" key="11">
    <source>
        <dbReference type="PROSITE" id="PS50929"/>
    </source>
</evidence>
<evidence type="ECO:0000256" key="7">
    <source>
        <dbReference type="ARBA" id="ARBA00022989"/>
    </source>
</evidence>
<evidence type="ECO:0000313" key="13">
    <source>
        <dbReference type="Proteomes" id="UP000005358"/>
    </source>
</evidence>
<keyword evidence="3" id="KW-1003">Cell membrane</keyword>
<organism evidence="12 13">
    <name type="scientific">Clostridium perfringens F262</name>
    <dbReference type="NCBI Taxonomy" id="883064"/>
    <lineage>
        <taxon>Bacteria</taxon>
        <taxon>Bacillati</taxon>
        <taxon>Bacillota</taxon>
        <taxon>Clostridia</taxon>
        <taxon>Eubacteriales</taxon>
        <taxon>Clostridiaceae</taxon>
        <taxon>Clostridium</taxon>
    </lineage>
</organism>
<evidence type="ECO:0000313" key="12">
    <source>
        <dbReference type="EMBL" id="EIA16806.1"/>
    </source>
</evidence>
<dbReference type="PROSITE" id="PS50893">
    <property type="entry name" value="ABC_TRANSPORTER_2"/>
    <property type="match status" value="1"/>
</dbReference>
<proteinExistence type="predicted"/>
<dbReference type="InterPro" id="IPR017871">
    <property type="entry name" value="ABC_transporter-like_CS"/>
</dbReference>
<evidence type="ECO:0000256" key="5">
    <source>
        <dbReference type="ARBA" id="ARBA00022741"/>
    </source>
</evidence>
<dbReference type="SUPFAM" id="SSF52540">
    <property type="entry name" value="P-loop containing nucleoside triphosphate hydrolases"/>
    <property type="match status" value="1"/>
</dbReference>
<feature type="domain" description="ABC transporter" evidence="10">
    <location>
        <begin position="349"/>
        <end position="581"/>
    </location>
</feature>
<feature type="transmembrane region" description="Helical" evidence="9">
    <location>
        <begin position="259"/>
        <end position="280"/>
    </location>
</feature>
<dbReference type="AlphaFoldDB" id="A0AAV3FBZ8"/>
<feature type="transmembrane region" description="Helical" evidence="9">
    <location>
        <begin position="172"/>
        <end position="190"/>
    </location>
</feature>
<evidence type="ECO:0000259" key="10">
    <source>
        <dbReference type="PROSITE" id="PS50893"/>
    </source>
</evidence>
<feature type="domain" description="ABC transmembrane type-1" evidence="11">
    <location>
        <begin position="36"/>
        <end position="315"/>
    </location>
</feature>
<keyword evidence="8 9" id="KW-0472">Membrane</keyword>
<evidence type="ECO:0000256" key="6">
    <source>
        <dbReference type="ARBA" id="ARBA00022840"/>
    </source>
</evidence>
<dbReference type="Gene3D" id="3.40.50.300">
    <property type="entry name" value="P-loop containing nucleotide triphosphate hydrolases"/>
    <property type="match status" value="1"/>
</dbReference>
<dbReference type="PROSITE" id="PS50929">
    <property type="entry name" value="ABC_TM1F"/>
    <property type="match status" value="1"/>
</dbReference>
<dbReference type="PANTHER" id="PTHR43394">
    <property type="entry name" value="ATP-DEPENDENT PERMEASE MDL1, MITOCHONDRIAL"/>
    <property type="match status" value="1"/>
</dbReference>
<dbReference type="EMBL" id="AFES01000025">
    <property type="protein sequence ID" value="EIA16806.1"/>
    <property type="molecule type" value="Genomic_DNA"/>
</dbReference>
<feature type="transmembrane region" description="Helical" evidence="9">
    <location>
        <begin position="69"/>
        <end position="89"/>
    </location>
</feature>
<feature type="transmembrane region" description="Helical" evidence="9">
    <location>
        <begin position="146"/>
        <end position="166"/>
    </location>
</feature>
<evidence type="ECO:0000256" key="3">
    <source>
        <dbReference type="ARBA" id="ARBA00022475"/>
    </source>
</evidence>
<feature type="transmembrane region" description="Helical" evidence="9">
    <location>
        <begin position="292"/>
        <end position="312"/>
    </location>
</feature>
<accession>A0AAV3FBZ8</accession>
<dbReference type="Proteomes" id="UP000005358">
    <property type="component" value="Chromosome"/>
</dbReference>
<evidence type="ECO:0000256" key="4">
    <source>
        <dbReference type="ARBA" id="ARBA00022692"/>
    </source>
</evidence>
<dbReference type="GO" id="GO:0005886">
    <property type="term" value="C:plasma membrane"/>
    <property type="evidence" value="ECO:0007669"/>
    <property type="project" value="UniProtKB-SubCell"/>
</dbReference>
<feature type="transmembrane region" description="Helical" evidence="9">
    <location>
        <begin position="29"/>
        <end position="49"/>
    </location>
</feature>
<dbReference type="Pfam" id="PF00664">
    <property type="entry name" value="ABC_membrane"/>
    <property type="match status" value="1"/>
</dbReference>
<dbReference type="InterPro" id="IPR003439">
    <property type="entry name" value="ABC_transporter-like_ATP-bd"/>
</dbReference>
<dbReference type="SMART" id="SM00382">
    <property type="entry name" value="AAA"/>
    <property type="match status" value="1"/>
</dbReference>
<dbReference type="InterPro" id="IPR011527">
    <property type="entry name" value="ABC1_TM_dom"/>
</dbReference>
<keyword evidence="7 9" id="KW-1133">Transmembrane helix</keyword>
<dbReference type="InterPro" id="IPR027417">
    <property type="entry name" value="P-loop_NTPase"/>
</dbReference>
<dbReference type="Pfam" id="PF00005">
    <property type="entry name" value="ABC_tran"/>
    <property type="match status" value="1"/>
</dbReference>
<evidence type="ECO:0000256" key="9">
    <source>
        <dbReference type="SAM" id="Phobius"/>
    </source>
</evidence>
<dbReference type="PROSITE" id="PS00211">
    <property type="entry name" value="ABC_TRANSPORTER_1"/>
    <property type="match status" value="1"/>
</dbReference>
<keyword evidence="5" id="KW-0547">Nucleotide-binding</keyword>
<keyword evidence="2" id="KW-0813">Transport</keyword>
<dbReference type="PANTHER" id="PTHR43394:SF1">
    <property type="entry name" value="ATP-BINDING CASSETTE SUB-FAMILY B MEMBER 10, MITOCHONDRIAL"/>
    <property type="match status" value="1"/>
</dbReference>
<name>A0AAV3FBZ8_CLOPF</name>
<dbReference type="GO" id="GO:0016887">
    <property type="term" value="F:ATP hydrolysis activity"/>
    <property type="evidence" value="ECO:0007669"/>
    <property type="project" value="InterPro"/>
</dbReference>
<dbReference type="InterPro" id="IPR039421">
    <property type="entry name" value="Type_1_exporter"/>
</dbReference>
<comment type="subcellular location">
    <subcellularLocation>
        <location evidence="1">Cell membrane</location>
        <topology evidence="1">Multi-pass membrane protein</topology>
    </subcellularLocation>
</comment>
<sequence>MIIYKGLLNYINKGGIFMGIFKDYISKKMVFLIVPIVAMIIVLGIDSFFPYLQKIFVDDILLGSDKSKLGLFFGVFLGLSLLRGILGYVKEFLFDKFSLNVSKEIRMDLFKKIQSFEFSFFDSTNTGELMSRIGEDVDIVWETISYGLRLLIEGIILFIISVTIMMSMSPSLTIICLVILLPVGVLAILVNKKFHRNYSKISDKVADINLMAQQDIAGIRLVKAFAREKYETEKFLKVNKDYYDLNITQAKILSNFLPVIDLLTNLTPVAMIIYGGYLVIKGNITMGTLLAFSSYILNLSFCVKNIGGLVNMMSQNRASMDKIFNILKRKPQITSMENSYNPDKVKGEIEFKNVSFRYNEEEVLKKINLKIPAGSTVAIMGETGCGKSSILSLIGRHYDVSSGEVLIDGVNVKKWNLDSLRENMAVVFQDTFLFSDSIKDNIDFGGNKSEDEIIEAAKDSCAYDFIKEMPEGFETEVGERGLGLSGGQKQRLAIARALVRKTPILILDDATSALDMETEFNVLKNLSKKQDKATTFIIAHRISGVKDADIILFMKDGEIVEMGDHENLLKKKGYYYSVYCHQFQDLEFVQ</sequence>
<dbReference type="FunFam" id="3.40.50.300:FF:000221">
    <property type="entry name" value="Multidrug ABC transporter ATP-binding protein"/>
    <property type="match status" value="1"/>
</dbReference>
<keyword evidence="6" id="KW-0067">ATP-binding</keyword>
<keyword evidence="4 9" id="KW-0812">Transmembrane</keyword>
<comment type="caution">
    <text evidence="12">The sequence shown here is derived from an EMBL/GenBank/DDBJ whole genome shotgun (WGS) entry which is preliminary data.</text>
</comment>
<dbReference type="GO" id="GO:0015421">
    <property type="term" value="F:ABC-type oligopeptide transporter activity"/>
    <property type="evidence" value="ECO:0007669"/>
    <property type="project" value="TreeGrafter"/>
</dbReference>
<dbReference type="InterPro" id="IPR036640">
    <property type="entry name" value="ABC1_TM_sf"/>
</dbReference>
<dbReference type="Gene3D" id="1.20.1560.10">
    <property type="entry name" value="ABC transporter type 1, transmembrane domain"/>
    <property type="match status" value="1"/>
</dbReference>
<dbReference type="CDD" id="cd18542">
    <property type="entry name" value="ABC_6TM_YknU_like"/>
    <property type="match status" value="1"/>
</dbReference>
<evidence type="ECO:0000256" key="1">
    <source>
        <dbReference type="ARBA" id="ARBA00004651"/>
    </source>
</evidence>
<evidence type="ECO:0000256" key="8">
    <source>
        <dbReference type="ARBA" id="ARBA00023136"/>
    </source>
</evidence>
<dbReference type="InterPro" id="IPR003593">
    <property type="entry name" value="AAA+_ATPase"/>
</dbReference>
<evidence type="ECO:0000256" key="2">
    <source>
        <dbReference type="ARBA" id="ARBA00022448"/>
    </source>
</evidence>
<dbReference type="SUPFAM" id="SSF90123">
    <property type="entry name" value="ABC transporter transmembrane region"/>
    <property type="match status" value="1"/>
</dbReference>
<reference evidence="12 13" key="1">
    <citation type="journal article" date="2012" name="PLoS ONE">
        <title>Genome Sequencing and Analysis of a Type A Clostridium perfringens Isolate from a Case of Bovine Clostridial Abomasitis.</title>
        <authorList>
            <person name="Nowell V.J."/>
            <person name="Kropinski A.M."/>
            <person name="Songer J.G."/>
            <person name="Macinnes J.I."/>
            <person name="Parreira V.R."/>
            <person name="Prescott J.F."/>
        </authorList>
    </citation>
    <scope>NUCLEOTIDE SEQUENCE [LARGE SCALE GENOMIC DNA]</scope>
    <source>
        <strain evidence="12 13">F262</strain>
    </source>
</reference>
<protein>
    <submittedName>
        <fullName evidence="12">ABC transporter, permease/ATP-binding protein</fullName>
    </submittedName>
</protein>